<feature type="domain" description="AB hydrolase-1" evidence="2">
    <location>
        <begin position="15"/>
        <end position="247"/>
    </location>
</feature>
<accession>A0ABY4FRV0</accession>
<keyword evidence="1 3" id="KW-0378">Hydrolase</keyword>
<evidence type="ECO:0000313" key="3">
    <source>
        <dbReference type="EMBL" id="UOQ58904.1"/>
    </source>
</evidence>
<organism evidence="3 4">
    <name type="scientific">Leucobacter allii</name>
    <dbReference type="NCBI Taxonomy" id="2932247"/>
    <lineage>
        <taxon>Bacteria</taxon>
        <taxon>Bacillati</taxon>
        <taxon>Actinomycetota</taxon>
        <taxon>Actinomycetes</taxon>
        <taxon>Micrococcales</taxon>
        <taxon>Microbacteriaceae</taxon>
        <taxon>Leucobacter</taxon>
    </lineage>
</organism>
<dbReference type="InterPro" id="IPR000639">
    <property type="entry name" value="Epox_hydrolase-like"/>
</dbReference>
<dbReference type="InterPro" id="IPR000073">
    <property type="entry name" value="AB_hydrolase_1"/>
</dbReference>
<dbReference type="Gene3D" id="3.40.50.1820">
    <property type="entry name" value="alpha/beta hydrolase"/>
    <property type="match status" value="1"/>
</dbReference>
<dbReference type="PRINTS" id="PR00111">
    <property type="entry name" value="ABHYDROLASE"/>
</dbReference>
<dbReference type="PANTHER" id="PTHR46118">
    <property type="entry name" value="PROTEIN ABHD11"/>
    <property type="match status" value="1"/>
</dbReference>
<reference evidence="3 4" key="1">
    <citation type="submission" date="2022-04" db="EMBL/GenBank/DDBJ databases">
        <title>Leucobacter sp. isolated from rhizosphere of garlic.</title>
        <authorList>
            <person name="Won M."/>
            <person name="Lee C.-M."/>
            <person name="Woen H.-Y."/>
            <person name="Kwon S.-W."/>
        </authorList>
    </citation>
    <scope>NUCLEOTIDE SEQUENCE [LARGE SCALE GENOMIC DNA]</scope>
    <source>
        <strain evidence="3 4">H21R-40</strain>
    </source>
</reference>
<dbReference type="SUPFAM" id="SSF53474">
    <property type="entry name" value="alpha/beta-Hydrolases"/>
    <property type="match status" value="1"/>
</dbReference>
<protein>
    <submittedName>
        <fullName evidence="3">Alpha/beta fold hydrolase</fullName>
    </submittedName>
</protein>
<dbReference type="GO" id="GO:0016787">
    <property type="term" value="F:hydrolase activity"/>
    <property type="evidence" value="ECO:0007669"/>
    <property type="project" value="UniProtKB-KW"/>
</dbReference>
<dbReference type="EMBL" id="CP095045">
    <property type="protein sequence ID" value="UOQ58904.1"/>
    <property type="molecule type" value="Genomic_DNA"/>
</dbReference>
<dbReference type="Pfam" id="PF00561">
    <property type="entry name" value="Abhydrolase_1"/>
    <property type="match status" value="1"/>
</dbReference>
<name>A0ABY4FRV0_9MICO</name>
<evidence type="ECO:0000259" key="2">
    <source>
        <dbReference type="Pfam" id="PF00561"/>
    </source>
</evidence>
<keyword evidence="4" id="KW-1185">Reference proteome</keyword>
<gene>
    <name evidence="3" type="ORF">MUN78_10985</name>
</gene>
<dbReference type="Proteomes" id="UP000831786">
    <property type="component" value="Chromosome"/>
</dbReference>
<dbReference type="PRINTS" id="PR00412">
    <property type="entry name" value="EPOXHYDRLASE"/>
</dbReference>
<dbReference type="InterPro" id="IPR029058">
    <property type="entry name" value="AB_hydrolase_fold"/>
</dbReference>
<sequence length="264" mass="28346">MHAQRIGDPAAAHRVVLLHGLFGRGKNLARIAGGLEPEAQSLLVDLPNHGQSGWTETFDYAEMADLVAAQLRAGFAAEGPVDVVGHSMGGKVAMMLALRHPGLVRRLVVLDIAPVASGASRGEFPHLLDALASVDLATLERRADAGAALRAAIPQDAVRGFLLQNLRRDPDGFSWEPNLRLLRAELPAVMGFPDVSGRSFAGPVLWVKGERSPYITDADAPVMRELFPRTVRITVHGAGHWVHAEEPEAVIAALRRFLIEPGDA</sequence>
<evidence type="ECO:0000256" key="1">
    <source>
        <dbReference type="ARBA" id="ARBA00022801"/>
    </source>
</evidence>
<proteinExistence type="predicted"/>
<evidence type="ECO:0000313" key="4">
    <source>
        <dbReference type="Proteomes" id="UP000831786"/>
    </source>
</evidence>
<dbReference type="PANTHER" id="PTHR46118:SF4">
    <property type="entry name" value="PROTEIN ABHD11"/>
    <property type="match status" value="1"/>
</dbReference>